<sequence length="191" mass="20984">MRRLAVLLALASLALALPPVSLEYYVLVLDPSGTALGYGIYTVRFNGIDFMSSFNWIQNPTYYCSPQACAALQALLNPPAKFLAFTPTGKYVGPGALGFPNGIIPCDKYLVQQDGIEYTVCAYKNVIVYEEYFKDVAEQVSLKPTPQALQLVPFIVDPAPPAVRAFLTAVMITVSVTAVYVFMKRDEIRVL</sequence>
<evidence type="ECO:0000313" key="2">
    <source>
        <dbReference type="EMBL" id="UXD22537.1"/>
    </source>
</evidence>
<dbReference type="KEGG" id="ipc:IPA_05980"/>
<proteinExistence type="predicted"/>
<evidence type="ECO:0000256" key="1">
    <source>
        <dbReference type="SAM" id="Phobius"/>
    </source>
</evidence>
<name>A0A977KBC4_9CREN</name>
<feature type="transmembrane region" description="Helical" evidence="1">
    <location>
        <begin position="162"/>
        <end position="183"/>
    </location>
</feature>
<dbReference type="Proteomes" id="UP001063698">
    <property type="component" value="Chromosome"/>
</dbReference>
<keyword evidence="1" id="KW-0812">Transmembrane</keyword>
<evidence type="ECO:0000313" key="3">
    <source>
        <dbReference type="Proteomes" id="UP001063698"/>
    </source>
</evidence>
<gene>
    <name evidence="2" type="ORF">IPA_05980</name>
</gene>
<accession>A0A977KBC4</accession>
<reference evidence="2" key="1">
    <citation type="submission" date="2013-11" db="EMBL/GenBank/DDBJ databases">
        <title>Comparative genomics of Ignicoccus.</title>
        <authorList>
            <person name="Podar M."/>
        </authorList>
    </citation>
    <scope>NUCLEOTIDE SEQUENCE</scope>
    <source>
        <strain evidence="2">DSM 13166</strain>
    </source>
</reference>
<keyword evidence="1" id="KW-0472">Membrane</keyword>
<dbReference type="AlphaFoldDB" id="A0A977KBC4"/>
<keyword evidence="1" id="KW-1133">Transmembrane helix</keyword>
<organism evidence="2 3">
    <name type="scientific">Ignicoccus pacificus DSM 13166</name>
    <dbReference type="NCBI Taxonomy" id="940294"/>
    <lineage>
        <taxon>Archaea</taxon>
        <taxon>Thermoproteota</taxon>
        <taxon>Thermoprotei</taxon>
        <taxon>Desulfurococcales</taxon>
        <taxon>Desulfurococcaceae</taxon>
        <taxon>Ignicoccus</taxon>
    </lineage>
</organism>
<keyword evidence="3" id="KW-1185">Reference proteome</keyword>
<dbReference type="EMBL" id="CP006868">
    <property type="protein sequence ID" value="UXD22537.1"/>
    <property type="molecule type" value="Genomic_DNA"/>
</dbReference>
<protein>
    <submittedName>
        <fullName evidence="2">Uncharacterized protein</fullName>
    </submittedName>
</protein>